<feature type="transmembrane region" description="Helical" evidence="7">
    <location>
        <begin position="152"/>
        <end position="176"/>
    </location>
</feature>
<dbReference type="GO" id="GO:0016020">
    <property type="term" value="C:membrane"/>
    <property type="evidence" value="ECO:0007669"/>
    <property type="project" value="UniProtKB-SubCell"/>
</dbReference>
<keyword evidence="5 7" id="KW-0472">Membrane</keyword>
<gene>
    <name evidence="9" type="ORF">XELAEV_18018817mg</name>
</gene>
<dbReference type="GO" id="GO:0022857">
    <property type="term" value="F:transmembrane transporter activity"/>
    <property type="evidence" value="ECO:0007669"/>
    <property type="project" value="InterPro"/>
</dbReference>
<feature type="transmembrane region" description="Helical" evidence="7">
    <location>
        <begin position="62"/>
        <end position="86"/>
    </location>
</feature>
<dbReference type="AlphaFoldDB" id="A0A974DDP2"/>
<comment type="similarity">
    <text evidence="6">Belongs to the major facilitator superfamily. Spinster (TC 2.A.1.49) family.</text>
</comment>
<evidence type="ECO:0000313" key="9">
    <source>
        <dbReference type="EMBL" id="OCT90204.1"/>
    </source>
</evidence>
<feature type="transmembrane region" description="Helical" evidence="7">
    <location>
        <begin position="422"/>
        <end position="439"/>
    </location>
</feature>
<evidence type="ECO:0000256" key="5">
    <source>
        <dbReference type="ARBA" id="ARBA00023136"/>
    </source>
</evidence>
<keyword evidence="3 7" id="KW-0812">Transmembrane</keyword>
<sequence>MTCGIFSYFRFIFNFFNMFQYSKKSKQNSRERDIERNVIFEENEEEQTVEKKISYKRASLMIAFYGYLYFVSFLDQFMYLAILPIIKEEYQAAEVTHPLLILAFLCLQVILSPFLTCYTSYYNHKMVMCVGLFFYSFLSFGCTFIPQQGFWLFILARLFVAAMAESCLATVPLVIADLFHPEKRTRVLGLYTCSKAFCCMFACIFGTTILNLASQHWRYALWTTPVLGLFGLVLAIIIMKEPEGMDEEEDVNLKLDSSCFSDLKKLLTNCTYLAFTAGVLCYAFVYGANFLWVSKLLNETRTELDIKTHCLTTDCHYDDNVFYGVINCAMNLIGLIIGMELSKRYKKSHPYTDPVLCGIGLMICAPILTLFIVFQGINFIVAYVFIAIAGVFQAICLVPILNMKLDLVDPKLHKTANVMELFLTKLIGSIGPSVFIIKVSEALMKIIPNGTKLTSMQFAMTIIPVMALIGAVFFFITVYRLKKKKKKAEMLSAIIIQK</sequence>
<evidence type="ECO:0000256" key="1">
    <source>
        <dbReference type="ARBA" id="ARBA00004141"/>
    </source>
</evidence>
<feature type="transmembrane region" description="Helical" evidence="7">
    <location>
        <begin position="219"/>
        <end position="239"/>
    </location>
</feature>
<feature type="transmembrane region" description="Helical" evidence="7">
    <location>
        <begin position="126"/>
        <end position="146"/>
    </location>
</feature>
<feature type="transmembrane region" description="Helical" evidence="7">
    <location>
        <begin position="272"/>
        <end position="292"/>
    </location>
</feature>
<protein>
    <recommendedName>
        <fullName evidence="8">Major facilitator superfamily (MFS) profile domain-containing protein</fullName>
    </recommendedName>
</protein>
<name>A0A974DDP2_XENLA</name>
<feature type="transmembrane region" description="Helical" evidence="7">
    <location>
        <begin position="321"/>
        <end position="342"/>
    </location>
</feature>
<accession>A0A974DDP2</accession>
<evidence type="ECO:0000259" key="8">
    <source>
        <dbReference type="PROSITE" id="PS50850"/>
    </source>
</evidence>
<feature type="transmembrane region" description="Helical" evidence="7">
    <location>
        <begin position="380"/>
        <end position="401"/>
    </location>
</feature>
<evidence type="ECO:0000256" key="4">
    <source>
        <dbReference type="ARBA" id="ARBA00022989"/>
    </source>
</evidence>
<dbReference type="InterPro" id="IPR020846">
    <property type="entry name" value="MFS_dom"/>
</dbReference>
<dbReference type="PROSITE" id="PS50850">
    <property type="entry name" value="MFS"/>
    <property type="match status" value="1"/>
</dbReference>
<dbReference type="InterPro" id="IPR036259">
    <property type="entry name" value="MFS_trans_sf"/>
</dbReference>
<dbReference type="Pfam" id="PF07690">
    <property type="entry name" value="MFS_1"/>
    <property type="match status" value="1"/>
</dbReference>
<organism evidence="9 10">
    <name type="scientific">Xenopus laevis</name>
    <name type="common">African clawed frog</name>
    <dbReference type="NCBI Taxonomy" id="8355"/>
    <lineage>
        <taxon>Eukaryota</taxon>
        <taxon>Metazoa</taxon>
        <taxon>Chordata</taxon>
        <taxon>Craniata</taxon>
        <taxon>Vertebrata</taxon>
        <taxon>Euteleostomi</taxon>
        <taxon>Amphibia</taxon>
        <taxon>Batrachia</taxon>
        <taxon>Anura</taxon>
        <taxon>Pipoidea</taxon>
        <taxon>Pipidae</taxon>
        <taxon>Xenopodinae</taxon>
        <taxon>Xenopus</taxon>
        <taxon>Xenopus</taxon>
    </lineage>
</organism>
<feature type="transmembrane region" description="Helical" evidence="7">
    <location>
        <begin position="354"/>
        <end position="374"/>
    </location>
</feature>
<dbReference type="SUPFAM" id="SSF103473">
    <property type="entry name" value="MFS general substrate transporter"/>
    <property type="match status" value="1"/>
</dbReference>
<dbReference type="InterPro" id="IPR011701">
    <property type="entry name" value="MFS"/>
</dbReference>
<reference evidence="10" key="1">
    <citation type="journal article" date="2016" name="Nature">
        <title>Genome evolution in the allotetraploid frog Xenopus laevis.</title>
        <authorList>
            <person name="Session A.M."/>
            <person name="Uno Y."/>
            <person name="Kwon T."/>
            <person name="Chapman J.A."/>
            <person name="Toyoda A."/>
            <person name="Takahashi S."/>
            <person name="Fukui A."/>
            <person name="Hikosaka A."/>
            <person name="Suzuki A."/>
            <person name="Kondo M."/>
            <person name="van Heeringen S.J."/>
            <person name="Quigley I."/>
            <person name="Heinz S."/>
            <person name="Ogino H."/>
            <person name="Ochi H."/>
            <person name="Hellsten U."/>
            <person name="Lyons J.B."/>
            <person name="Simakov O."/>
            <person name="Putnam N."/>
            <person name="Stites J."/>
            <person name="Kuroki Y."/>
            <person name="Tanaka T."/>
            <person name="Michiue T."/>
            <person name="Watanabe M."/>
            <person name="Bogdanovic O."/>
            <person name="Lister R."/>
            <person name="Georgiou G."/>
            <person name="Paranjpe S.S."/>
            <person name="van Kruijsbergen I."/>
            <person name="Shu S."/>
            <person name="Carlson J."/>
            <person name="Kinoshita T."/>
            <person name="Ohta Y."/>
            <person name="Mawaribuchi S."/>
            <person name="Jenkins J."/>
            <person name="Grimwood J."/>
            <person name="Schmutz J."/>
            <person name="Mitros T."/>
            <person name="Mozaffari S.V."/>
            <person name="Suzuki Y."/>
            <person name="Haramoto Y."/>
            <person name="Yamamoto T.S."/>
            <person name="Takagi C."/>
            <person name="Heald R."/>
            <person name="Miller K."/>
            <person name="Haudenschild C."/>
            <person name="Kitzman J."/>
            <person name="Nakayama T."/>
            <person name="Izutsu Y."/>
            <person name="Robert J."/>
            <person name="Fortriede J."/>
            <person name="Burns K."/>
            <person name="Lotay V."/>
            <person name="Karimi K."/>
            <person name="Yasuoka Y."/>
            <person name="Dichmann D.S."/>
            <person name="Flajnik M.F."/>
            <person name="Houston D.W."/>
            <person name="Shendure J."/>
            <person name="DuPasquier L."/>
            <person name="Vize P.D."/>
            <person name="Zorn A.M."/>
            <person name="Ito M."/>
            <person name="Marcotte E.M."/>
            <person name="Wallingford J.B."/>
            <person name="Ito Y."/>
            <person name="Asashima M."/>
            <person name="Ueno N."/>
            <person name="Matsuda Y."/>
            <person name="Veenstra G.J."/>
            <person name="Fujiyama A."/>
            <person name="Harland R.M."/>
            <person name="Taira M."/>
            <person name="Rokhsar D.S."/>
        </authorList>
    </citation>
    <scope>NUCLEOTIDE SEQUENCE [LARGE SCALE GENOMIC DNA]</scope>
    <source>
        <strain evidence="10">J</strain>
    </source>
</reference>
<dbReference type="InterPro" id="IPR044770">
    <property type="entry name" value="MFS_spinster-like"/>
</dbReference>
<evidence type="ECO:0000256" key="3">
    <source>
        <dbReference type="ARBA" id="ARBA00022692"/>
    </source>
</evidence>
<feature type="domain" description="Major facilitator superfamily (MFS) profile" evidence="8">
    <location>
        <begin position="61"/>
        <end position="482"/>
    </location>
</feature>
<dbReference type="Proteomes" id="UP000694892">
    <property type="component" value="Chromosome 3L"/>
</dbReference>
<keyword evidence="4 7" id="KW-1133">Transmembrane helix</keyword>
<feature type="transmembrane region" description="Helical" evidence="7">
    <location>
        <begin position="188"/>
        <end position="213"/>
    </location>
</feature>
<dbReference type="Gene3D" id="1.20.1250.20">
    <property type="entry name" value="MFS general substrate transporter like domains"/>
    <property type="match status" value="1"/>
</dbReference>
<feature type="transmembrane region" description="Helical" evidence="7">
    <location>
        <begin position="459"/>
        <end position="481"/>
    </location>
</feature>
<dbReference type="PANTHER" id="PTHR23505">
    <property type="entry name" value="SPINSTER"/>
    <property type="match status" value="1"/>
</dbReference>
<evidence type="ECO:0000313" key="10">
    <source>
        <dbReference type="Proteomes" id="UP000694892"/>
    </source>
</evidence>
<evidence type="ECO:0000256" key="6">
    <source>
        <dbReference type="ARBA" id="ARBA00024338"/>
    </source>
</evidence>
<dbReference type="CDD" id="cd17328">
    <property type="entry name" value="MFS_spinster_like"/>
    <property type="match status" value="1"/>
</dbReference>
<feature type="transmembrane region" description="Helical" evidence="7">
    <location>
        <begin position="98"/>
        <end position="119"/>
    </location>
</feature>
<proteinExistence type="inferred from homology"/>
<dbReference type="EMBL" id="CM004470">
    <property type="protein sequence ID" value="OCT90204.1"/>
    <property type="molecule type" value="Genomic_DNA"/>
</dbReference>
<dbReference type="PANTHER" id="PTHR23505:SF99">
    <property type="entry name" value="PROTEIN SPINSTER HOMOLOG 1-LIKE"/>
    <property type="match status" value="1"/>
</dbReference>
<keyword evidence="2" id="KW-0813">Transport</keyword>
<evidence type="ECO:0000256" key="2">
    <source>
        <dbReference type="ARBA" id="ARBA00022448"/>
    </source>
</evidence>
<evidence type="ECO:0000256" key="7">
    <source>
        <dbReference type="SAM" id="Phobius"/>
    </source>
</evidence>
<comment type="subcellular location">
    <subcellularLocation>
        <location evidence="1">Membrane</location>
        <topology evidence="1">Multi-pass membrane protein</topology>
    </subcellularLocation>
</comment>